<feature type="region of interest" description="Disordered" evidence="1">
    <location>
        <begin position="32"/>
        <end position="61"/>
    </location>
</feature>
<sequence>MSQIVQFEGQTHEFPDNFTRADIQRALGNLARSPRLADVPTSDRRFPMAGGGGVVAAPQPIPPLPPGDTLDRKPGMFDDLIPKQPNSTPRPGMFDDLIPPAPPSSQRQPKLIPVDHDPFAADKPPFDPKQPFQAVATKPPFDPAQPFQATTVPRQPKLVSVDHDPFATAPALPAISAAPLTPGGVPIGPNGLPRVEIAPSRANGQPSALHGLAVGTQGVGAGLRDIVAMPFDLAAGAQNAIAGGLNKILGPNLGKIPYATPASKMIEHIAEPYSIPESEMSPGEKLGYKVNRFGTQALGIGSMLAARAPAVAAAVKPAETAVGRFFDTMSRPYTAAPARTVVGDAIGGMGAGAAVDAAENYVPKEAVVGGKYPRMVAEAIAPLAGGMGANAIQGAAEGVAGLLRGMATKALSGPTREIPLNPNTRAPYPEAAIEKAASRLQGAASGAPKALAQDIRENAAELLRPPAGQVPVDTSALPTTALLSRDPGLISLEQGARLRSSPDFVRRDQNVKEAAAERVEGMRDPDADLSAVVRRAGQARQERLAVADEPVRNAEEHAASLDRTQREAGAAFTPIANSQAQANASRQLDEALVDRTYVPARTEKNRQFDTAPGRAEELPADDIFAAIDRVRRNANGLAPGTLPNDFMHRLDALRPRIDPETGANVGGPGTAGGGDLADLRKYIKTAQQRAQQSGNFDLADNISALGRAINRTIEAAPGYAEANANYGQFAGRFRPEPNDEMAKFTREIDRGGQQADGTLNRGATPPSETASRFLNSPEAAATLPRALDGSPAAPAAQAAVRDYYRSDFAKSALNPDGTINPRRALAWTNMNAEVLAQFPALRREFDDLVSTTQRGEQLSAEARANLDSARATRQATEAELDRSAIGTLLREDPRDVASKLLGSKYSSGKRLDEINALVGHDEAARRGWKAAVAEVLANRVQGTRQVGETPEVQFARLAKEFKDNEGLLAKTFDPEEMSNLRQAHKFLEYFKEAEKRSTVGSDTAEKLSIPGGIQLAIRHLYGDLRGGGVIKRFKLLLDMLPSNKQNVDEIVHMAWFNPDVAAYLLERPIKNAEVPGHNVNLRRLIAAANASRQGDAD</sequence>
<feature type="region of interest" description="Disordered" evidence="1">
    <location>
        <begin position="750"/>
        <end position="771"/>
    </location>
</feature>
<dbReference type="EMBL" id="SZZP01000055">
    <property type="protein sequence ID" value="TKV70932.1"/>
    <property type="molecule type" value="Genomic_DNA"/>
</dbReference>
<name>A0A4U6RCX5_BRAEL</name>
<proteinExistence type="predicted"/>
<dbReference type="RefSeq" id="WP_137484083.1">
    <property type="nucleotide sequence ID" value="NZ_SZZP01000055.1"/>
</dbReference>
<protein>
    <submittedName>
        <fullName evidence="2">Uncharacterized protein</fullName>
    </submittedName>
</protein>
<comment type="caution">
    <text evidence="2">The sequence shown here is derived from an EMBL/GenBank/DDBJ whole genome shotgun (WGS) entry which is preliminary data.</text>
</comment>
<dbReference type="Proteomes" id="UP000305095">
    <property type="component" value="Unassembled WGS sequence"/>
</dbReference>
<reference evidence="2 3" key="1">
    <citation type="submission" date="2019-05" db="EMBL/GenBank/DDBJ databases">
        <title>Draft Genome of Bradyrhizobium elkanii strain SEMIA 938, Used in Commercial Inoculants for Lupinus spp. in Brazil.</title>
        <authorList>
            <person name="Hungria M."/>
            <person name="Delamuta J.R.M."/>
            <person name="Ribeiro R.A."/>
            <person name="Nogueira M.A."/>
        </authorList>
    </citation>
    <scope>NUCLEOTIDE SEQUENCE [LARGE SCALE GENOMIC DNA]</scope>
    <source>
        <strain evidence="2 3">Semia 938</strain>
    </source>
</reference>
<evidence type="ECO:0000313" key="3">
    <source>
        <dbReference type="Proteomes" id="UP000305095"/>
    </source>
</evidence>
<dbReference type="AlphaFoldDB" id="A0A4U6RCX5"/>
<feature type="region of interest" description="Disordered" evidence="1">
    <location>
        <begin position="81"/>
        <end position="108"/>
    </location>
</feature>
<organism evidence="2 3">
    <name type="scientific">Bradyrhizobium elkanii</name>
    <dbReference type="NCBI Taxonomy" id="29448"/>
    <lineage>
        <taxon>Bacteria</taxon>
        <taxon>Pseudomonadati</taxon>
        <taxon>Pseudomonadota</taxon>
        <taxon>Alphaproteobacteria</taxon>
        <taxon>Hyphomicrobiales</taxon>
        <taxon>Nitrobacteraceae</taxon>
        <taxon>Bradyrhizobium</taxon>
    </lineage>
</organism>
<evidence type="ECO:0000313" key="2">
    <source>
        <dbReference type="EMBL" id="TKV70932.1"/>
    </source>
</evidence>
<evidence type="ECO:0000256" key="1">
    <source>
        <dbReference type="SAM" id="MobiDB-lite"/>
    </source>
</evidence>
<accession>A0A4U6RCX5</accession>
<gene>
    <name evidence="2" type="ORF">FDV58_40820</name>
</gene>